<dbReference type="InterPro" id="IPR011330">
    <property type="entry name" value="Glyco_hydro/deAcase_b/a-brl"/>
</dbReference>
<dbReference type="PANTHER" id="PTHR10587:SF125">
    <property type="entry name" value="POLYSACCHARIDE DEACETYLASE YHEN-RELATED"/>
    <property type="match status" value="1"/>
</dbReference>
<protein>
    <submittedName>
        <fullName evidence="2">Polysaccharide deacetylase family protein</fullName>
    </submittedName>
</protein>
<dbReference type="InterPro" id="IPR050248">
    <property type="entry name" value="Polysacc_deacetylase_ArnD"/>
</dbReference>
<keyword evidence="3" id="KW-1185">Reference proteome</keyword>
<dbReference type="Proteomes" id="UP000663207">
    <property type="component" value="Chromosome"/>
</dbReference>
<dbReference type="InterPro" id="IPR002509">
    <property type="entry name" value="NODB_dom"/>
</dbReference>
<dbReference type="Pfam" id="PF01522">
    <property type="entry name" value="Polysacc_deac_1"/>
    <property type="match status" value="1"/>
</dbReference>
<dbReference type="Gene3D" id="3.20.20.370">
    <property type="entry name" value="Glycoside hydrolase/deacetylase"/>
    <property type="match status" value="1"/>
</dbReference>
<reference evidence="2 3" key="1">
    <citation type="submission" date="2021-03" db="EMBL/GenBank/DDBJ databases">
        <title>Novel species identification of genus Shewanella.</title>
        <authorList>
            <person name="Liu G."/>
            <person name="Zhang Q."/>
        </authorList>
    </citation>
    <scope>NUCLEOTIDE SEQUENCE [LARGE SCALE GENOMIC DNA]</scope>
    <source>
        <strain evidence="2 3">FJAT-52962</strain>
    </source>
</reference>
<evidence type="ECO:0000313" key="3">
    <source>
        <dbReference type="Proteomes" id="UP000663207"/>
    </source>
</evidence>
<evidence type="ECO:0000259" key="1">
    <source>
        <dbReference type="PROSITE" id="PS51677"/>
    </source>
</evidence>
<evidence type="ECO:0000313" key="2">
    <source>
        <dbReference type="EMBL" id="QSX38605.1"/>
    </source>
</evidence>
<name>A0ABX7R614_9GAMM</name>
<dbReference type="PROSITE" id="PS51677">
    <property type="entry name" value="NODB"/>
    <property type="match status" value="1"/>
</dbReference>
<feature type="domain" description="NodB homology" evidence="1">
    <location>
        <begin position="43"/>
        <end position="225"/>
    </location>
</feature>
<gene>
    <name evidence="2" type="ORF">JYB85_07270</name>
</gene>
<dbReference type="PANTHER" id="PTHR10587">
    <property type="entry name" value="GLYCOSYL TRANSFERASE-RELATED"/>
    <property type="match status" value="1"/>
</dbReference>
<dbReference type="SUPFAM" id="SSF88713">
    <property type="entry name" value="Glycoside hydrolase/deacetylase"/>
    <property type="match status" value="1"/>
</dbReference>
<organism evidence="2 3">
    <name type="scientific">Shewanella sedimentimangrovi</name>
    <dbReference type="NCBI Taxonomy" id="2814293"/>
    <lineage>
        <taxon>Bacteria</taxon>
        <taxon>Pseudomonadati</taxon>
        <taxon>Pseudomonadota</taxon>
        <taxon>Gammaproteobacteria</taxon>
        <taxon>Alteromonadales</taxon>
        <taxon>Shewanellaceae</taxon>
        <taxon>Shewanella</taxon>
    </lineage>
</organism>
<accession>A0ABX7R614</accession>
<sequence length="238" mass="26449">MIKKVLLGVLLVVVSAFSLYKISKSTSFQFTGDLVDRVDAKEKIVALTFDDGPTKGKTEEIIRILNDHKVSGTFYLVGESIEQNIDLAGVLVKAGHEVGNHSFTHGRLIFKSYASIADEIEKTSSLIRKSGFEGDITFRPPYGKKLFVLPYYLAQRDITSVTWDVAPDSDLPVSASSDEIANYAVEHTRPGSIILLHVMFESRKNSLAAVPKIIERLRKDGYRFVTVSELIRIEKKGA</sequence>
<proteinExistence type="predicted"/>
<dbReference type="RefSeq" id="WP_207381652.1">
    <property type="nucleotide sequence ID" value="NZ_CP071502.1"/>
</dbReference>
<dbReference type="EMBL" id="CP071502">
    <property type="protein sequence ID" value="QSX38605.1"/>
    <property type="molecule type" value="Genomic_DNA"/>
</dbReference>